<dbReference type="PANTHER" id="PTHR42894:SF1">
    <property type="entry name" value="N-(5'-PHOSPHORIBOSYL)ANTHRANILATE ISOMERASE"/>
    <property type="match status" value="1"/>
</dbReference>
<dbReference type="EMBL" id="CP011002">
    <property type="protein sequence ID" value="AKO65314.1"/>
    <property type="molecule type" value="Genomic_DNA"/>
</dbReference>
<comment type="catalytic activity">
    <reaction evidence="1 10">
        <text>N-(5-phospho-beta-D-ribosyl)anthranilate = 1-(2-carboxyphenylamino)-1-deoxy-D-ribulose 5-phosphate</text>
        <dbReference type="Rhea" id="RHEA:21540"/>
        <dbReference type="ChEBI" id="CHEBI:18277"/>
        <dbReference type="ChEBI" id="CHEBI:58613"/>
        <dbReference type="EC" id="5.3.1.24"/>
    </reaction>
</comment>
<keyword evidence="13" id="KW-1185">Reference proteome</keyword>
<keyword evidence="6 10" id="KW-0028">Amino-acid biosynthesis</keyword>
<dbReference type="Gene3D" id="3.20.20.70">
    <property type="entry name" value="Aldolase class I"/>
    <property type="match status" value="1"/>
</dbReference>
<dbReference type="Proteomes" id="UP000066549">
    <property type="component" value="Chromosome"/>
</dbReference>
<dbReference type="HAMAP" id="MF_00135">
    <property type="entry name" value="PRAI"/>
    <property type="match status" value="1"/>
</dbReference>
<evidence type="ECO:0000313" key="13">
    <source>
        <dbReference type="Proteomes" id="UP000066549"/>
    </source>
</evidence>
<feature type="domain" description="N-(5'phosphoribosyl) anthranilate isomerase (PRAI)" evidence="11">
    <location>
        <begin position="6"/>
        <end position="202"/>
    </location>
</feature>
<dbReference type="InterPro" id="IPR013785">
    <property type="entry name" value="Aldolase_TIM"/>
</dbReference>
<dbReference type="InterPro" id="IPR044643">
    <property type="entry name" value="TrpF_fam"/>
</dbReference>
<evidence type="ECO:0000256" key="10">
    <source>
        <dbReference type="HAMAP-Rule" id="MF_00135"/>
    </source>
</evidence>
<dbReference type="PATRIC" id="fig|1623450.3.peg.133"/>
<comment type="pathway">
    <text evidence="2 10">Amino-acid biosynthesis; L-tryptophan biosynthesis; L-tryptophan from chorismate: step 3/5.</text>
</comment>
<evidence type="ECO:0000256" key="7">
    <source>
        <dbReference type="ARBA" id="ARBA00022822"/>
    </source>
</evidence>
<accession>A0A0H4IXR3</accession>
<dbReference type="FunFam" id="3.20.20.70:FF:000075">
    <property type="entry name" value="Tryptophan biosynthesis protein TRP1"/>
    <property type="match status" value="1"/>
</dbReference>
<evidence type="ECO:0000256" key="9">
    <source>
        <dbReference type="ARBA" id="ARBA00023235"/>
    </source>
</evidence>
<proteinExistence type="inferred from homology"/>
<dbReference type="InterPro" id="IPR011060">
    <property type="entry name" value="RibuloseP-bd_barrel"/>
</dbReference>
<dbReference type="NCBIfam" id="NF002298">
    <property type="entry name" value="PRK01222.1-4"/>
    <property type="match status" value="1"/>
</dbReference>
<name>A0A0H4IXR3_9PROT</name>
<comment type="similarity">
    <text evidence="3 10">Belongs to the TrpF family.</text>
</comment>
<keyword evidence="7 10" id="KW-0822">Tryptophan biosynthesis</keyword>
<dbReference type="GO" id="GO:0000162">
    <property type="term" value="P:L-tryptophan biosynthetic process"/>
    <property type="evidence" value="ECO:0007669"/>
    <property type="project" value="UniProtKB-UniRule"/>
</dbReference>
<dbReference type="PANTHER" id="PTHR42894">
    <property type="entry name" value="N-(5'-PHOSPHORIBOSYL)ANTHRANILATE ISOMERASE"/>
    <property type="match status" value="1"/>
</dbReference>
<dbReference type="AlphaFoldDB" id="A0A0H4IXR3"/>
<reference evidence="12 13" key="1">
    <citation type="submission" date="2015-03" db="EMBL/GenBank/DDBJ databases">
        <title>Comparative analysis of the OM43 clade including a novel species from Red Sea uncovers genomic and metabolic diversity among marine methylotrophs.</title>
        <authorList>
            <person name="Jimenez-Infante F."/>
            <person name="Ngugi D.K."/>
            <person name="Vinu M."/>
            <person name="Alam I."/>
            <person name="Kamau A."/>
            <person name="Blom J."/>
            <person name="Bajic V.B."/>
            <person name="Stingl U."/>
        </authorList>
    </citation>
    <scope>NUCLEOTIDE SEQUENCE [LARGE SCALE GENOMIC DNA]</scope>
    <source>
        <strain evidence="12 13">MBRSH7</strain>
    </source>
</reference>
<gene>
    <name evidence="10" type="primary">trpF</name>
    <name evidence="12" type="ORF">VI33_00655</name>
</gene>
<evidence type="ECO:0000313" key="12">
    <source>
        <dbReference type="EMBL" id="AKO65314.1"/>
    </source>
</evidence>
<evidence type="ECO:0000256" key="8">
    <source>
        <dbReference type="ARBA" id="ARBA00023141"/>
    </source>
</evidence>
<keyword evidence="9 10" id="KW-0413">Isomerase</keyword>
<evidence type="ECO:0000256" key="2">
    <source>
        <dbReference type="ARBA" id="ARBA00004664"/>
    </source>
</evidence>
<dbReference type="CDD" id="cd00405">
    <property type="entry name" value="PRAI"/>
    <property type="match status" value="1"/>
</dbReference>
<dbReference type="InterPro" id="IPR001240">
    <property type="entry name" value="PRAI_dom"/>
</dbReference>
<evidence type="ECO:0000256" key="4">
    <source>
        <dbReference type="ARBA" id="ARBA00012572"/>
    </source>
</evidence>
<dbReference type="GO" id="GO:0004640">
    <property type="term" value="F:phosphoribosylanthranilate isomerase activity"/>
    <property type="evidence" value="ECO:0007669"/>
    <property type="project" value="UniProtKB-UniRule"/>
</dbReference>
<sequence>MNNVKVKICGITNCSDAINASNAGADAIGYVFYNDSPRFCSIDQAIQINRTLPPFITKVGLFVNPEAEFVRSAISENVIDIIQFHGSETPEFCSSFQFPFIKVISVKKDTNIEKICDDFVDASAILLDTFDTDHFGGTGKSFDWSLIPRNLKKPIIIAGGLKPNNVSTLIKEYLPYAVDVSGGVESETKGKKSEELMKQFIKVVKNG</sequence>
<keyword evidence="8 10" id="KW-0057">Aromatic amino acid biosynthesis</keyword>
<dbReference type="UniPathway" id="UPA00035">
    <property type="reaction ID" value="UER00042"/>
</dbReference>
<evidence type="ECO:0000256" key="6">
    <source>
        <dbReference type="ARBA" id="ARBA00022605"/>
    </source>
</evidence>
<evidence type="ECO:0000256" key="5">
    <source>
        <dbReference type="ARBA" id="ARBA00022272"/>
    </source>
</evidence>
<evidence type="ECO:0000256" key="1">
    <source>
        <dbReference type="ARBA" id="ARBA00001164"/>
    </source>
</evidence>
<evidence type="ECO:0000259" key="11">
    <source>
        <dbReference type="Pfam" id="PF00697"/>
    </source>
</evidence>
<dbReference type="EC" id="5.3.1.24" evidence="4 10"/>
<dbReference type="SUPFAM" id="SSF51366">
    <property type="entry name" value="Ribulose-phoshate binding barrel"/>
    <property type="match status" value="1"/>
</dbReference>
<protein>
    <recommendedName>
        <fullName evidence="5 10">N-(5'-phosphoribosyl)anthranilate isomerase</fullName>
        <shortName evidence="10">PRAI</shortName>
        <ecNumber evidence="4 10">5.3.1.24</ecNumber>
    </recommendedName>
</protein>
<dbReference type="Pfam" id="PF00697">
    <property type="entry name" value="PRAI"/>
    <property type="match status" value="1"/>
</dbReference>
<evidence type="ECO:0000256" key="3">
    <source>
        <dbReference type="ARBA" id="ARBA00007571"/>
    </source>
</evidence>
<dbReference type="OrthoDB" id="9796196at2"/>
<organism evidence="12 13">
    <name type="scientific">Methylophilales bacterium MBRS-H7</name>
    <dbReference type="NCBI Taxonomy" id="1623450"/>
    <lineage>
        <taxon>Bacteria</taxon>
        <taxon>Pseudomonadati</taxon>
        <taxon>Pseudomonadota</taxon>
        <taxon>Betaproteobacteria</taxon>
        <taxon>Nitrosomonadales</taxon>
        <taxon>OM43 clade</taxon>
    </lineage>
</organism>